<gene>
    <name evidence="1" type="ORF">PENNAL_c0217G02357</name>
</gene>
<dbReference type="InterPro" id="IPR053181">
    <property type="entry name" value="EcdB-like_regulator"/>
</dbReference>
<sequence length="94" mass="10807">LYKDEKQGQTRWSSNVQEALSLNLDGWRESLPDSMQWDESDPPANEINAARMRAKYYGARCPHRSDRPEFSGIAWIPTIAPLYATQLRSRSEHG</sequence>
<name>A0A1V6WQ04_PENNA</name>
<organism evidence="1 2">
    <name type="scientific">Penicillium nalgiovense</name>
    <dbReference type="NCBI Taxonomy" id="60175"/>
    <lineage>
        <taxon>Eukaryota</taxon>
        <taxon>Fungi</taxon>
        <taxon>Dikarya</taxon>
        <taxon>Ascomycota</taxon>
        <taxon>Pezizomycotina</taxon>
        <taxon>Eurotiomycetes</taxon>
        <taxon>Eurotiomycetidae</taxon>
        <taxon>Eurotiales</taxon>
        <taxon>Aspergillaceae</taxon>
        <taxon>Penicillium</taxon>
    </lineage>
</organism>
<feature type="non-terminal residue" evidence="1">
    <location>
        <position position="1"/>
    </location>
</feature>
<reference evidence="2" key="1">
    <citation type="journal article" date="2017" name="Nat. Microbiol.">
        <title>Global analysis of biosynthetic gene clusters reveals vast potential of secondary metabolite production in Penicillium species.</title>
        <authorList>
            <person name="Nielsen J.C."/>
            <person name="Grijseels S."/>
            <person name="Prigent S."/>
            <person name="Ji B."/>
            <person name="Dainat J."/>
            <person name="Nielsen K.F."/>
            <person name="Frisvad J.C."/>
            <person name="Workman M."/>
            <person name="Nielsen J."/>
        </authorList>
    </citation>
    <scope>NUCLEOTIDE SEQUENCE [LARGE SCALE GENOMIC DNA]</scope>
    <source>
        <strain evidence="2">IBT 13039</strain>
    </source>
</reference>
<dbReference type="EMBL" id="MOOB01000217">
    <property type="protein sequence ID" value="OQE64977.1"/>
    <property type="molecule type" value="Genomic_DNA"/>
</dbReference>
<dbReference type="PANTHER" id="PTHR47785">
    <property type="entry name" value="ZN(II)2CYS6 TRANSCRIPTION FACTOR (EUROFUNG)-RELATED-RELATED"/>
    <property type="match status" value="1"/>
</dbReference>
<evidence type="ECO:0000313" key="1">
    <source>
        <dbReference type="EMBL" id="OQE64977.1"/>
    </source>
</evidence>
<dbReference type="AlphaFoldDB" id="A0A1V6WQ04"/>
<evidence type="ECO:0000313" key="2">
    <source>
        <dbReference type="Proteomes" id="UP000191691"/>
    </source>
</evidence>
<comment type="caution">
    <text evidence="1">The sequence shown here is derived from an EMBL/GenBank/DDBJ whole genome shotgun (WGS) entry which is preliminary data.</text>
</comment>
<accession>A0A1V6WQ04</accession>
<dbReference type="PANTHER" id="PTHR47785:SF4">
    <property type="entry name" value="ZN(II)2CYS6 TRANSCRIPTION FACTOR (EUROFUNG)"/>
    <property type="match status" value="1"/>
</dbReference>
<feature type="non-terminal residue" evidence="1">
    <location>
        <position position="94"/>
    </location>
</feature>
<keyword evidence="2" id="KW-1185">Reference proteome</keyword>
<dbReference type="Proteomes" id="UP000191691">
    <property type="component" value="Unassembled WGS sequence"/>
</dbReference>
<dbReference type="STRING" id="60175.A0A1V6WQ04"/>
<proteinExistence type="predicted"/>
<protein>
    <submittedName>
        <fullName evidence="1">Uncharacterized protein</fullName>
    </submittedName>
</protein>